<organism evidence="2 3">
    <name type="scientific">Chitinophaga filiformis</name>
    <name type="common">Myxococcus filiformis</name>
    <name type="synonym">Flexibacter filiformis</name>
    <dbReference type="NCBI Taxonomy" id="104663"/>
    <lineage>
        <taxon>Bacteria</taxon>
        <taxon>Pseudomonadati</taxon>
        <taxon>Bacteroidota</taxon>
        <taxon>Chitinophagia</taxon>
        <taxon>Chitinophagales</taxon>
        <taxon>Chitinophagaceae</taxon>
        <taxon>Chitinophaga</taxon>
    </lineage>
</organism>
<feature type="domain" description="Glycosyltransferase 2-like" evidence="1">
    <location>
        <begin position="29"/>
        <end position="185"/>
    </location>
</feature>
<dbReference type="EMBL" id="CP095855">
    <property type="protein sequence ID" value="UPK68504.1"/>
    <property type="molecule type" value="Genomic_DNA"/>
</dbReference>
<dbReference type="Proteomes" id="UP000830198">
    <property type="component" value="Chromosome"/>
</dbReference>
<sequence>MSVQPLLTPVNVNTRPGNVLTTTTGLDLILPCCNPPENWVGTLLQHYEEVRRMLAPAPVQLILVNDGSTRNFGLQHIAQLQSAIPDIIIVGYPVNRGKGHAVREGTKHSRFDLQVYTDLDFPFGVAVIKKVYELLLKGADVVAGERGAAYLELLPARRKVITQISRCMNRFLLHLKINDAQAGLKGFNRHGRRVLLSTRIDGFLYDSEFIYMAGQDPMIIMESLDITCRSGISFSSFRLKLLLRELRNYIRILKMHHE</sequence>
<accession>A0ABY4HZQ1</accession>
<dbReference type="PANTHER" id="PTHR10859">
    <property type="entry name" value="GLYCOSYL TRANSFERASE"/>
    <property type="match status" value="1"/>
</dbReference>
<dbReference type="InterPro" id="IPR029044">
    <property type="entry name" value="Nucleotide-diphossugar_trans"/>
</dbReference>
<evidence type="ECO:0000313" key="3">
    <source>
        <dbReference type="Proteomes" id="UP000830198"/>
    </source>
</evidence>
<name>A0ABY4HZQ1_CHIFI</name>
<dbReference type="RefSeq" id="WP_247810898.1">
    <property type="nucleotide sequence ID" value="NZ_CP095855.1"/>
</dbReference>
<evidence type="ECO:0000313" key="2">
    <source>
        <dbReference type="EMBL" id="UPK68504.1"/>
    </source>
</evidence>
<keyword evidence="2" id="KW-0328">Glycosyltransferase</keyword>
<keyword evidence="2" id="KW-0808">Transferase</keyword>
<dbReference type="EC" id="2.4.-.-" evidence="2"/>
<gene>
    <name evidence="2" type="ORF">MYF79_26465</name>
</gene>
<dbReference type="Pfam" id="PF00535">
    <property type="entry name" value="Glycos_transf_2"/>
    <property type="match status" value="1"/>
</dbReference>
<dbReference type="PANTHER" id="PTHR10859:SF91">
    <property type="entry name" value="DOLICHYL-PHOSPHATE BETA-GLUCOSYLTRANSFERASE"/>
    <property type="match status" value="1"/>
</dbReference>
<proteinExistence type="predicted"/>
<reference evidence="2 3" key="1">
    <citation type="submission" date="2022-04" db="EMBL/GenBank/DDBJ databases">
        <title>The arsenic-methylating capacity of Chitinophaga filiformis YT5 during chitin decomposition.</title>
        <authorList>
            <person name="Chen G."/>
            <person name="Liang Y."/>
        </authorList>
    </citation>
    <scope>NUCLEOTIDE SEQUENCE [LARGE SCALE GENOMIC DNA]</scope>
    <source>
        <strain evidence="2 3">YT5</strain>
    </source>
</reference>
<dbReference type="GO" id="GO:0016757">
    <property type="term" value="F:glycosyltransferase activity"/>
    <property type="evidence" value="ECO:0007669"/>
    <property type="project" value="UniProtKB-KW"/>
</dbReference>
<dbReference type="SUPFAM" id="SSF53448">
    <property type="entry name" value="Nucleotide-diphospho-sugar transferases"/>
    <property type="match status" value="1"/>
</dbReference>
<dbReference type="Gene3D" id="3.90.550.10">
    <property type="entry name" value="Spore Coat Polysaccharide Biosynthesis Protein SpsA, Chain A"/>
    <property type="match status" value="1"/>
</dbReference>
<protein>
    <submittedName>
        <fullName evidence="2">Glycosyltransferase</fullName>
        <ecNumber evidence="2">2.4.-.-</ecNumber>
    </submittedName>
</protein>
<evidence type="ECO:0000259" key="1">
    <source>
        <dbReference type="Pfam" id="PF00535"/>
    </source>
</evidence>
<dbReference type="InterPro" id="IPR001173">
    <property type="entry name" value="Glyco_trans_2-like"/>
</dbReference>
<keyword evidence="3" id="KW-1185">Reference proteome</keyword>